<evidence type="ECO:0000313" key="1">
    <source>
        <dbReference type="EMBL" id="OMJ21300.1"/>
    </source>
</evidence>
<comment type="caution">
    <text evidence="1">The sequence shown here is derived from an EMBL/GenBank/DDBJ whole genome shotgun (WGS) entry which is preliminary data.</text>
</comment>
<dbReference type="EMBL" id="LSSM01002546">
    <property type="protein sequence ID" value="OMJ21300.1"/>
    <property type="molecule type" value="Genomic_DNA"/>
</dbReference>
<dbReference type="AlphaFoldDB" id="A0A1R1Y381"/>
<gene>
    <name evidence="1" type="ORF">AYI69_g5875</name>
</gene>
<proteinExistence type="predicted"/>
<reference evidence="2" key="1">
    <citation type="submission" date="2017-01" db="EMBL/GenBank/DDBJ databases">
        <authorList>
            <person name="Wang Y."/>
            <person name="White M."/>
            <person name="Kvist S."/>
            <person name="Moncalvo J.-M."/>
        </authorList>
    </citation>
    <scope>NUCLEOTIDE SEQUENCE [LARGE SCALE GENOMIC DNA]</scope>
    <source>
        <strain evidence="2">ID-206-W2</strain>
    </source>
</reference>
<dbReference type="Proteomes" id="UP000187429">
    <property type="component" value="Unassembled WGS sequence"/>
</dbReference>
<sequence length="80" mass="9287">MGFNANQSSLELITLFNTKLTLEMGTERNLSSISICLVYSRGKREADWWVDPGYSVPASFCSWICRKVSYMSHRRRYPET</sequence>
<accession>A0A1R1Y381</accession>
<organism evidence="1 2">
    <name type="scientific">Smittium culicis</name>
    <dbReference type="NCBI Taxonomy" id="133412"/>
    <lineage>
        <taxon>Eukaryota</taxon>
        <taxon>Fungi</taxon>
        <taxon>Fungi incertae sedis</taxon>
        <taxon>Zoopagomycota</taxon>
        <taxon>Kickxellomycotina</taxon>
        <taxon>Harpellomycetes</taxon>
        <taxon>Harpellales</taxon>
        <taxon>Legeriomycetaceae</taxon>
        <taxon>Smittium</taxon>
    </lineage>
</organism>
<name>A0A1R1Y381_9FUNG</name>
<protein>
    <submittedName>
        <fullName evidence="1">Uncharacterized protein</fullName>
    </submittedName>
</protein>
<evidence type="ECO:0000313" key="2">
    <source>
        <dbReference type="Proteomes" id="UP000187429"/>
    </source>
</evidence>
<keyword evidence="2" id="KW-1185">Reference proteome</keyword>